<protein>
    <submittedName>
        <fullName evidence="2">Dihydrofolate reductase family protein</fullName>
    </submittedName>
</protein>
<dbReference type="InterPro" id="IPR024072">
    <property type="entry name" value="DHFR-like_dom_sf"/>
</dbReference>
<dbReference type="SUPFAM" id="SSF53597">
    <property type="entry name" value="Dihydrofolate reductase-like"/>
    <property type="match status" value="1"/>
</dbReference>
<reference evidence="3" key="1">
    <citation type="journal article" date="2019" name="Int. J. Syst. Evol. Microbiol.">
        <title>The Global Catalogue of Microorganisms (GCM) 10K type strain sequencing project: providing services to taxonomists for standard genome sequencing and annotation.</title>
        <authorList>
            <consortium name="The Broad Institute Genomics Platform"/>
            <consortium name="The Broad Institute Genome Sequencing Center for Infectious Disease"/>
            <person name="Wu L."/>
            <person name="Ma J."/>
        </authorList>
    </citation>
    <scope>NUCLEOTIDE SEQUENCE [LARGE SCALE GENOMIC DNA]</scope>
    <source>
        <strain evidence="3">CGMCC 1.16326</strain>
    </source>
</reference>
<dbReference type="Pfam" id="PF01872">
    <property type="entry name" value="RibD_C"/>
    <property type="match status" value="1"/>
</dbReference>
<dbReference type="PANTHER" id="PTHR38011">
    <property type="entry name" value="DIHYDROFOLATE REDUCTASE FAMILY PROTEIN (AFU_ORTHOLOGUE AFUA_8G06820)"/>
    <property type="match status" value="1"/>
</dbReference>
<evidence type="ECO:0000313" key="3">
    <source>
        <dbReference type="Proteomes" id="UP001596104"/>
    </source>
</evidence>
<evidence type="ECO:0000313" key="2">
    <source>
        <dbReference type="EMBL" id="MFC5396845.1"/>
    </source>
</evidence>
<gene>
    <name evidence="2" type="ORF">ACFPPC_29780</name>
</gene>
<dbReference type="EMBL" id="JBHSLV010000078">
    <property type="protein sequence ID" value="MFC5396845.1"/>
    <property type="molecule type" value="Genomic_DNA"/>
</dbReference>
<dbReference type="PANTHER" id="PTHR38011:SF2">
    <property type="entry name" value="BIFUNCTIONAL DEAMINASE-REDUCTASE DOMAIN PROTEIN"/>
    <property type="match status" value="1"/>
</dbReference>
<feature type="domain" description="Bacterial bifunctional deaminase-reductase C-terminal" evidence="1">
    <location>
        <begin position="3"/>
        <end position="185"/>
    </location>
</feature>
<dbReference type="RefSeq" id="WP_377013606.1">
    <property type="nucleotide sequence ID" value="NZ_JBHSLV010000078.1"/>
</dbReference>
<comment type="caution">
    <text evidence="2">The sequence shown here is derived from an EMBL/GenBank/DDBJ whole genome shotgun (WGS) entry which is preliminary data.</text>
</comment>
<keyword evidence="3" id="KW-1185">Reference proteome</keyword>
<evidence type="ECO:0000259" key="1">
    <source>
        <dbReference type="Pfam" id="PF01872"/>
    </source>
</evidence>
<name>A0ABW0HJW1_9HYPH</name>
<accession>A0ABW0HJW1</accession>
<organism evidence="2 3">
    <name type="scientific">Bosea vestrisii</name>
    <dbReference type="NCBI Taxonomy" id="151416"/>
    <lineage>
        <taxon>Bacteria</taxon>
        <taxon>Pseudomonadati</taxon>
        <taxon>Pseudomonadota</taxon>
        <taxon>Alphaproteobacteria</taxon>
        <taxon>Hyphomicrobiales</taxon>
        <taxon>Boseaceae</taxon>
        <taxon>Bosea</taxon>
    </lineage>
</organism>
<proteinExistence type="predicted"/>
<dbReference type="Gene3D" id="3.40.430.10">
    <property type="entry name" value="Dihydrofolate Reductase, subunit A"/>
    <property type="match status" value="1"/>
</dbReference>
<sequence length="220" mass="23841">MRQVVAATFVSLDGVMQAPGGPHEDQQGGFSHGGWTFHYWDEAMGKVMDKALSDEFDLLLGRRTYDIFAAHWPYAGDDPIAVKFNAITKYVATSEPQTLTWQNSVALRGDPAAEVAALKRQDGPKLLLQGSGELIQALLAKDLIDEITLLTFPVVLGKGKRLFGKGAMPAAFKLVESSASSTGVLMATYRREGEVTTGSFEFAEPSAAEIARREKYAARG</sequence>
<dbReference type="InterPro" id="IPR050765">
    <property type="entry name" value="Riboflavin_Biosynth_HTPR"/>
</dbReference>
<dbReference type="InterPro" id="IPR002734">
    <property type="entry name" value="RibDG_C"/>
</dbReference>
<dbReference type="Proteomes" id="UP001596104">
    <property type="component" value="Unassembled WGS sequence"/>
</dbReference>